<feature type="transmembrane region" description="Helical" evidence="1">
    <location>
        <begin position="34"/>
        <end position="60"/>
    </location>
</feature>
<dbReference type="Proteomes" id="UP000050517">
    <property type="component" value="Unassembled WGS sequence"/>
</dbReference>
<keyword evidence="1" id="KW-1133">Transmembrane helix</keyword>
<comment type="caution">
    <text evidence="2">The sequence shown here is derived from an EMBL/GenBank/DDBJ whole genome shotgun (WGS) entry which is preliminary data.</text>
</comment>
<dbReference type="RefSeq" id="WP_055122608.1">
    <property type="nucleotide sequence ID" value="NZ_LKST01000002.1"/>
</dbReference>
<dbReference type="AlphaFoldDB" id="A0A0Q0UAF0"/>
<feature type="transmembrane region" description="Helical" evidence="1">
    <location>
        <begin position="6"/>
        <end position="27"/>
    </location>
</feature>
<evidence type="ECO:0000313" key="2">
    <source>
        <dbReference type="EMBL" id="KQB84727.1"/>
    </source>
</evidence>
<keyword evidence="3" id="KW-1185">Reference proteome</keyword>
<evidence type="ECO:0000256" key="1">
    <source>
        <dbReference type="SAM" id="Phobius"/>
    </source>
</evidence>
<organism evidence="2 3">
    <name type="scientific">Corynebacterium oculi</name>
    <dbReference type="NCBI Taxonomy" id="1544416"/>
    <lineage>
        <taxon>Bacteria</taxon>
        <taxon>Bacillati</taxon>
        <taxon>Actinomycetota</taxon>
        <taxon>Actinomycetes</taxon>
        <taxon>Mycobacteriales</taxon>
        <taxon>Corynebacteriaceae</taxon>
        <taxon>Corynebacterium</taxon>
    </lineage>
</organism>
<reference evidence="2 3" key="1">
    <citation type="submission" date="2015-10" db="EMBL/GenBank/DDBJ databases">
        <title>Corynebacteirum lowii and Corynebacterium oculi species nova, derived from human clinical disease and and emended description of Corynebacterium mastiditis.</title>
        <authorList>
            <person name="Bernard K."/>
            <person name="Pacheco A.L."/>
            <person name="Mcdougall C."/>
            <person name="Burtx T."/>
            <person name="Weibe D."/>
            <person name="Tyler S."/>
            <person name="Olson A.B."/>
            <person name="Cnockaert M."/>
            <person name="Eguchi H."/>
            <person name="Kuwahara T."/>
            <person name="Nakayama-Imaohji H."/>
            <person name="Boudewijins M."/>
            <person name="Van Hoecke F."/>
            <person name="Bernier A.-M."/>
            <person name="Vandamme P."/>
        </authorList>
    </citation>
    <scope>NUCLEOTIDE SEQUENCE [LARGE SCALE GENOMIC DNA]</scope>
    <source>
        <strain evidence="2 3">NML 130210</strain>
    </source>
</reference>
<dbReference type="EMBL" id="LKST01000002">
    <property type="protein sequence ID" value="KQB84727.1"/>
    <property type="molecule type" value="Genomic_DNA"/>
</dbReference>
<accession>A0A0Q0UAF0</accession>
<protein>
    <submittedName>
        <fullName evidence="2">Uncharacterized protein</fullName>
    </submittedName>
</protein>
<dbReference type="OrthoDB" id="4423992at2"/>
<sequence>MSMTWVLVTMMSVFAGFLCILGAFASFMYKKPAALTWALGGAALVLVTVIPVAIAVFYAAGTNV</sequence>
<keyword evidence="1" id="KW-0812">Transmembrane</keyword>
<dbReference type="STRING" id="1544416.Cocul_01538"/>
<gene>
    <name evidence="2" type="ORF">Cocul_01538</name>
</gene>
<dbReference type="PATRIC" id="fig|1544416.3.peg.1544"/>
<keyword evidence="1" id="KW-0472">Membrane</keyword>
<name>A0A0Q0UAF0_9CORY</name>
<evidence type="ECO:0000313" key="3">
    <source>
        <dbReference type="Proteomes" id="UP000050517"/>
    </source>
</evidence>
<proteinExistence type="predicted"/>